<dbReference type="AlphaFoldDB" id="A0AA36HY48"/>
<evidence type="ECO:0000313" key="1">
    <source>
        <dbReference type="EMBL" id="CAJ1377516.1"/>
    </source>
</evidence>
<comment type="caution">
    <text evidence="1">The sequence shown here is derived from an EMBL/GenBank/DDBJ whole genome shotgun (WGS) entry which is preliminary data.</text>
</comment>
<organism evidence="1 2">
    <name type="scientific">Effrenium voratum</name>
    <dbReference type="NCBI Taxonomy" id="2562239"/>
    <lineage>
        <taxon>Eukaryota</taxon>
        <taxon>Sar</taxon>
        <taxon>Alveolata</taxon>
        <taxon>Dinophyceae</taxon>
        <taxon>Suessiales</taxon>
        <taxon>Symbiodiniaceae</taxon>
        <taxon>Effrenium</taxon>
    </lineage>
</organism>
<keyword evidence="2" id="KW-1185">Reference proteome</keyword>
<proteinExistence type="predicted"/>
<dbReference type="EMBL" id="CAUJNA010000469">
    <property type="protein sequence ID" value="CAJ1377516.1"/>
    <property type="molecule type" value="Genomic_DNA"/>
</dbReference>
<reference evidence="1" key="1">
    <citation type="submission" date="2023-08" db="EMBL/GenBank/DDBJ databases">
        <authorList>
            <person name="Chen Y."/>
            <person name="Shah S."/>
            <person name="Dougan E. K."/>
            <person name="Thang M."/>
            <person name="Chan C."/>
        </authorList>
    </citation>
    <scope>NUCLEOTIDE SEQUENCE</scope>
</reference>
<accession>A0AA36HY48</accession>
<sequence>MSWRWCLPLSTLPSKWPPPHEWRTVSVASDAKLPAPLTSSASVSTCRRMRRHSTALPVADIVFRNSANHKLNGLQALRPYVGMGRIIKRTSWGSTRN</sequence>
<evidence type="ECO:0000313" key="2">
    <source>
        <dbReference type="Proteomes" id="UP001178507"/>
    </source>
</evidence>
<name>A0AA36HY48_9DINO</name>
<protein>
    <submittedName>
        <fullName evidence="1">Uncharacterized protein</fullName>
    </submittedName>
</protein>
<dbReference type="Proteomes" id="UP001178507">
    <property type="component" value="Unassembled WGS sequence"/>
</dbReference>
<gene>
    <name evidence="1" type="ORF">EVOR1521_LOCUS6294</name>
</gene>